<dbReference type="Proteomes" id="UP001597114">
    <property type="component" value="Unassembled WGS sequence"/>
</dbReference>
<comment type="similarity">
    <text evidence="4 11">Belongs to the transaldolase family. Type 2 subfamily.</text>
</comment>
<comment type="subcellular location">
    <subcellularLocation>
        <location evidence="2 11">Cytoplasm</location>
    </subcellularLocation>
</comment>
<proteinExistence type="inferred from homology"/>
<evidence type="ECO:0000313" key="12">
    <source>
        <dbReference type="EMBL" id="MFD1522915.1"/>
    </source>
</evidence>
<sequence length="373" mass="40232">MTDDRLAALTAAGVSIWLDDLSRDRLVSGDLRRLIDDKHVVGVTTNPTIFAAALAHRGVYTSQIRKLARCGATVGDAVRKLLVVDVQQACELFHGVWEASNGVDGRVSLEVNPDLADDSEATVVEAVSLMRAVGRPNLYVKIPATRASLPAITEALALGIDVNVTLIFSVERYREVMAAYLDGLERALDDGVPLSAVHSVASFFVSRVDVEVDKRLEEIGSDEALALRGMAGIANSRLAYQAFRETFAGPRWERLAAKGARVQRPLWASTGVKNPAYPDTMYVTELAVSGSVNTMPEATLNAFADHGSLRRANNGDAVTGLASEAREVIDAIAAAGVDLSEVFTVLERDGVDRFARSWAELHETVRRSMEAAE</sequence>
<evidence type="ECO:0000256" key="3">
    <source>
        <dbReference type="ARBA" id="ARBA00004857"/>
    </source>
</evidence>
<dbReference type="NCBIfam" id="NF002881">
    <property type="entry name" value="PRK03343.1"/>
    <property type="match status" value="1"/>
</dbReference>
<dbReference type="GO" id="GO:0004801">
    <property type="term" value="F:transaldolase activity"/>
    <property type="evidence" value="ECO:0007669"/>
    <property type="project" value="UniProtKB-EC"/>
</dbReference>
<evidence type="ECO:0000256" key="10">
    <source>
        <dbReference type="ARBA" id="ARBA00048810"/>
    </source>
</evidence>
<evidence type="ECO:0000256" key="7">
    <source>
        <dbReference type="ARBA" id="ARBA00022679"/>
    </source>
</evidence>
<accession>A0ABW4F7Q2</accession>
<dbReference type="SUPFAM" id="SSF51569">
    <property type="entry name" value="Aldolase"/>
    <property type="match status" value="1"/>
</dbReference>
<evidence type="ECO:0000256" key="2">
    <source>
        <dbReference type="ARBA" id="ARBA00004496"/>
    </source>
</evidence>
<dbReference type="EC" id="2.2.1.2" evidence="5 11"/>
<comment type="function">
    <text evidence="1 11">Transaldolase is important for the balance of metabolites in the pentose-phosphate pathway.</text>
</comment>
<keyword evidence="9 11" id="KW-0704">Schiff base</keyword>
<evidence type="ECO:0000256" key="9">
    <source>
        <dbReference type="ARBA" id="ARBA00023270"/>
    </source>
</evidence>
<feature type="active site" description="Schiff-base intermediate with substrate" evidence="11">
    <location>
        <position position="141"/>
    </location>
</feature>
<reference evidence="13" key="1">
    <citation type="journal article" date="2019" name="Int. J. Syst. Evol. Microbiol.">
        <title>The Global Catalogue of Microorganisms (GCM) 10K type strain sequencing project: providing services to taxonomists for standard genome sequencing and annotation.</title>
        <authorList>
            <consortium name="The Broad Institute Genomics Platform"/>
            <consortium name="The Broad Institute Genome Sequencing Center for Infectious Disease"/>
            <person name="Wu L."/>
            <person name="Ma J."/>
        </authorList>
    </citation>
    <scope>NUCLEOTIDE SEQUENCE [LARGE SCALE GENOMIC DNA]</scope>
    <source>
        <strain evidence="13">CCM 7043</strain>
    </source>
</reference>
<evidence type="ECO:0000256" key="4">
    <source>
        <dbReference type="ARBA" id="ARBA00008426"/>
    </source>
</evidence>
<dbReference type="Pfam" id="PF00923">
    <property type="entry name" value="TAL_FSA"/>
    <property type="match status" value="1"/>
</dbReference>
<dbReference type="InterPro" id="IPR018225">
    <property type="entry name" value="Transaldolase_AS"/>
</dbReference>
<evidence type="ECO:0000256" key="5">
    <source>
        <dbReference type="ARBA" id="ARBA00013151"/>
    </source>
</evidence>
<keyword evidence="13" id="KW-1185">Reference proteome</keyword>
<comment type="caution">
    <text evidence="12">The sequence shown here is derived from an EMBL/GenBank/DDBJ whole genome shotgun (WGS) entry which is preliminary data.</text>
</comment>
<dbReference type="EMBL" id="JBHUCO010000053">
    <property type="protein sequence ID" value="MFD1522915.1"/>
    <property type="molecule type" value="Genomic_DNA"/>
</dbReference>
<dbReference type="PANTHER" id="PTHR10683:SF31">
    <property type="entry name" value="TRANSALDOLASE"/>
    <property type="match status" value="1"/>
</dbReference>
<keyword evidence="6 11" id="KW-0963">Cytoplasm</keyword>
<evidence type="ECO:0000256" key="6">
    <source>
        <dbReference type="ARBA" id="ARBA00022490"/>
    </source>
</evidence>
<dbReference type="Gene3D" id="3.20.20.70">
    <property type="entry name" value="Aldolase class I"/>
    <property type="match status" value="1"/>
</dbReference>
<keyword evidence="8 11" id="KW-0570">Pentose shunt</keyword>
<evidence type="ECO:0000313" key="13">
    <source>
        <dbReference type="Proteomes" id="UP001597114"/>
    </source>
</evidence>
<dbReference type="InterPro" id="IPR004732">
    <property type="entry name" value="Transaldolase_2"/>
</dbReference>
<dbReference type="CDD" id="cd00955">
    <property type="entry name" value="Transaldolase_like"/>
    <property type="match status" value="1"/>
</dbReference>
<comment type="catalytic activity">
    <reaction evidence="10 11">
        <text>D-sedoheptulose 7-phosphate + D-glyceraldehyde 3-phosphate = D-erythrose 4-phosphate + beta-D-fructose 6-phosphate</text>
        <dbReference type="Rhea" id="RHEA:17053"/>
        <dbReference type="ChEBI" id="CHEBI:16897"/>
        <dbReference type="ChEBI" id="CHEBI:57483"/>
        <dbReference type="ChEBI" id="CHEBI:57634"/>
        <dbReference type="ChEBI" id="CHEBI:59776"/>
        <dbReference type="EC" id="2.2.1.2"/>
    </reaction>
</comment>
<protein>
    <recommendedName>
        <fullName evidence="5 11">Transaldolase</fullName>
        <ecNumber evidence="5 11">2.2.1.2</ecNumber>
    </recommendedName>
</protein>
<name>A0ABW4F7Q2_9PSEU</name>
<evidence type="ECO:0000256" key="1">
    <source>
        <dbReference type="ARBA" id="ARBA00003518"/>
    </source>
</evidence>
<evidence type="ECO:0000256" key="11">
    <source>
        <dbReference type="HAMAP-Rule" id="MF_00493"/>
    </source>
</evidence>
<dbReference type="RefSeq" id="WP_344726961.1">
    <property type="nucleotide sequence ID" value="NZ_BAAAUS010000042.1"/>
</dbReference>
<dbReference type="InterPro" id="IPR013785">
    <property type="entry name" value="Aldolase_TIM"/>
</dbReference>
<organism evidence="12 13">
    <name type="scientific">Pseudonocardia yunnanensis</name>
    <dbReference type="NCBI Taxonomy" id="58107"/>
    <lineage>
        <taxon>Bacteria</taxon>
        <taxon>Bacillati</taxon>
        <taxon>Actinomycetota</taxon>
        <taxon>Actinomycetes</taxon>
        <taxon>Pseudonocardiales</taxon>
        <taxon>Pseudonocardiaceae</taxon>
        <taxon>Pseudonocardia</taxon>
    </lineage>
</organism>
<dbReference type="NCBIfam" id="TIGR00876">
    <property type="entry name" value="tal_mycobact"/>
    <property type="match status" value="1"/>
</dbReference>
<dbReference type="PANTHER" id="PTHR10683">
    <property type="entry name" value="TRANSALDOLASE"/>
    <property type="match status" value="1"/>
</dbReference>
<dbReference type="PROSITE" id="PS01054">
    <property type="entry name" value="TRANSALDOLASE_1"/>
    <property type="match status" value="1"/>
</dbReference>
<evidence type="ECO:0000256" key="8">
    <source>
        <dbReference type="ARBA" id="ARBA00023126"/>
    </source>
</evidence>
<comment type="pathway">
    <text evidence="3 11">Carbohydrate degradation; pentose phosphate pathway; D-glyceraldehyde 3-phosphate and beta-D-fructose 6-phosphate from D-ribose 5-phosphate and D-xylulose 5-phosphate (non-oxidative stage): step 2/3.</text>
</comment>
<dbReference type="InterPro" id="IPR001585">
    <property type="entry name" value="TAL/FSA"/>
</dbReference>
<dbReference type="HAMAP" id="MF_00493">
    <property type="entry name" value="Transaldolase_2"/>
    <property type="match status" value="1"/>
</dbReference>
<dbReference type="PIRSF" id="PIRSF036915">
    <property type="entry name" value="Trnald_Bac_Plnt"/>
    <property type="match status" value="1"/>
</dbReference>
<gene>
    <name evidence="11 12" type="primary">tal</name>
    <name evidence="12" type="ORF">ACFSJD_35875</name>
</gene>
<keyword evidence="7 11" id="KW-0808">Transferase</keyword>